<comment type="subcellular location">
    <subcellularLocation>
        <location evidence="1">Nucleus</location>
    </subcellularLocation>
</comment>
<dbReference type="InterPro" id="IPR001611">
    <property type="entry name" value="Leu-rich_rpt"/>
</dbReference>
<reference evidence="6 7" key="1">
    <citation type="submission" date="2015-12" db="EMBL/GenBank/DDBJ databases">
        <title>Dictyostelia acquired genes for synthesis and detection of signals that induce cell-type specialization by lateral gene transfer from prokaryotes.</title>
        <authorList>
            <person name="Gloeckner G."/>
            <person name="Schaap P."/>
        </authorList>
    </citation>
    <scope>NUCLEOTIDE SEQUENCE [LARGE SCALE GENOMIC DNA]</scope>
    <source>
        <strain evidence="6 7">TK</strain>
    </source>
</reference>
<keyword evidence="4" id="KW-0539">Nucleus</keyword>
<dbReference type="GO" id="GO:0005686">
    <property type="term" value="C:U2 snRNP"/>
    <property type="evidence" value="ECO:0007669"/>
    <property type="project" value="TreeGrafter"/>
</dbReference>
<dbReference type="PANTHER" id="PTHR10552:SF6">
    <property type="entry name" value="U2 SMALL NUCLEAR RIBONUCLEOPROTEIN A"/>
    <property type="match status" value="1"/>
</dbReference>
<dbReference type="Pfam" id="PF14580">
    <property type="entry name" value="LRR_9"/>
    <property type="match status" value="1"/>
</dbReference>
<evidence type="ECO:0000256" key="1">
    <source>
        <dbReference type="ARBA" id="ARBA00004123"/>
    </source>
</evidence>
<dbReference type="EMBL" id="LODT01000037">
    <property type="protein sequence ID" value="KYQ89946.1"/>
    <property type="molecule type" value="Genomic_DNA"/>
</dbReference>
<keyword evidence="7" id="KW-1185">Reference proteome</keyword>
<dbReference type="PANTHER" id="PTHR10552">
    <property type="entry name" value="U2 SMALL NUCLEAR RIBONUCLEOPROTEIN A"/>
    <property type="match status" value="1"/>
</dbReference>
<evidence type="ECO:0000256" key="3">
    <source>
        <dbReference type="ARBA" id="ARBA00022737"/>
    </source>
</evidence>
<dbReference type="OrthoDB" id="433501at2759"/>
<dbReference type="FunFam" id="3.80.10.10:FF:000026">
    <property type="entry name" value="U2 small nuclear ribonucleoprotein A"/>
    <property type="match status" value="1"/>
</dbReference>
<keyword evidence="3" id="KW-0677">Repeat</keyword>
<sequence length="239" mass="27652">MRLTAELILRSPESINPCSDRELNLRGKKISTIENLGATKDQYDTIDFSDNEISKLENFPQLNRLKTLLFNNNHICRIDDDFAASLPNLTNLVLSKNRISKLSDLVPLEKLQNIKYISLLENEVTKVENYRYYLIYVQPRLKYIDFSKVKKVDREESLRLFGTSKSVLARHEKKHKQNGKNNKTFTPGEELNQHVKTITKNELTGEEKKQLMEAINNAKSVEEMDALERKLKTGQKLIG</sequence>
<gene>
    <name evidence="6" type="ORF">DLAC_08516</name>
</gene>
<dbReference type="Gene3D" id="3.80.10.10">
    <property type="entry name" value="Ribonuclease Inhibitor"/>
    <property type="match status" value="1"/>
</dbReference>
<dbReference type="STRING" id="361077.A0A151Z7K4"/>
<evidence type="ECO:0000313" key="7">
    <source>
        <dbReference type="Proteomes" id="UP000076078"/>
    </source>
</evidence>
<protein>
    <submittedName>
        <fullName evidence="6">Leucine-rich repeat-containing protein (LRR)</fullName>
    </submittedName>
</protein>
<dbReference type="AlphaFoldDB" id="A0A151Z7K4"/>
<dbReference type="GO" id="GO:0030620">
    <property type="term" value="F:U2 snRNA binding"/>
    <property type="evidence" value="ECO:0007669"/>
    <property type="project" value="InterPro"/>
</dbReference>
<evidence type="ECO:0000256" key="5">
    <source>
        <dbReference type="ARBA" id="ARBA00024196"/>
    </source>
</evidence>
<dbReference type="FunCoup" id="A0A151Z7K4">
    <property type="interactions" value="1092"/>
</dbReference>
<accession>A0A151Z7K4</accession>
<proteinExistence type="inferred from homology"/>
<comment type="similarity">
    <text evidence="5">Belongs to the U2 small nuclear ribonucleoprotein A family.</text>
</comment>
<dbReference type="Proteomes" id="UP000076078">
    <property type="component" value="Unassembled WGS sequence"/>
</dbReference>
<dbReference type="InParanoid" id="A0A151Z7K4"/>
<evidence type="ECO:0000256" key="2">
    <source>
        <dbReference type="ARBA" id="ARBA00022614"/>
    </source>
</evidence>
<keyword evidence="2" id="KW-0433">Leucine-rich repeat</keyword>
<dbReference type="SUPFAM" id="SSF52058">
    <property type="entry name" value="L domain-like"/>
    <property type="match status" value="1"/>
</dbReference>
<comment type="caution">
    <text evidence="6">The sequence shown here is derived from an EMBL/GenBank/DDBJ whole genome shotgun (WGS) entry which is preliminary data.</text>
</comment>
<dbReference type="GO" id="GO:0000398">
    <property type="term" value="P:mRNA splicing, via spliceosome"/>
    <property type="evidence" value="ECO:0007669"/>
    <property type="project" value="InterPro"/>
</dbReference>
<evidence type="ECO:0000313" key="6">
    <source>
        <dbReference type="EMBL" id="KYQ89946.1"/>
    </source>
</evidence>
<dbReference type="PROSITE" id="PS51450">
    <property type="entry name" value="LRR"/>
    <property type="match status" value="1"/>
</dbReference>
<name>A0A151Z7K4_TIELA</name>
<organism evidence="6 7">
    <name type="scientific">Tieghemostelium lacteum</name>
    <name type="common">Slime mold</name>
    <name type="synonym">Dictyostelium lacteum</name>
    <dbReference type="NCBI Taxonomy" id="361077"/>
    <lineage>
        <taxon>Eukaryota</taxon>
        <taxon>Amoebozoa</taxon>
        <taxon>Evosea</taxon>
        <taxon>Eumycetozoa</taxon>
        <taxon>Dictyostelia</taxon>
        <taxon>Dictyosteliales</taxon>
        <taxon>Raperosteliaceae</taxon>
        <taxon>Tieghemostelium</taxon>
    </lineage>
</organism>
<dbReference type="InterPro" id="IPR032675">
    <property type="entry name" value="LRR_dom_sf"/>
</dbReference>
<evidence type="ECO:0000256" key="4">
    <source>
        <dbReference type="ARBA" id="ARBA00023242"/>
    </source>
</evidence>
<dbReference type="InterPro" id="IPR044640">
    <property type="entry name" value="RU2A"/>
</dbReference>
<dbReference type="OMA" id="PNYREYM"/>